<dbReference type="EMBL" id="LXQA010228093">
    <property type="protein sequence ID" value="MCI35892.1"/>
    <property type="molecule type" value="Genomic_DNA"/>
</dbReference>
<name>A0A392RIC9_9FABA</name>
<sequence>MRLLNNGIEEPSALAWEEEEEEEWEEEDKKK</sequence>
<feature type="compositionally biased region" description="Acidic residues" evidence="1">
    <location>
        <begin position="16"/>
        <end position="31"/>
    </location>
</feature>
<proteinExistence type="predicted"/>
<dbReference type="AlphaFoldDB" id="A0A392RIC9"/>
<organism evidence="2 3">
    <name type="scientific">Trifolium medium</name>
    <dbReference type="NCBI Taxonomy" id="97028"/>
    <lineage>
        <taxon>Eukaryota</taxon>
        <taxon>Viridiplantae</taxon>
        <taxon>Streptophyta</taxon>
        <taxon>Embryophyta</taxon>
        <taxon>Tracheophyta</taxon>
        <taxon>Spermatophyta</taxon>
        <taxon>Magnoliopsida</taxon>
        <taxon>eudicotyledons</taxon>
        <taxon>Gunneridae</taxon>
        <taxon>Pentapetalae</taxon>
        <taxon>rosids</taxon>
        <taxon>fabids</taxon>
        <taxon>Fabales</taxon>
        <taxon>Fabaceae</taxon>
        <taxon>Papilionoideae</taxon>
        <taxon>50 kb inversion clade</taxon>
        <taxon>NPAAA clade</taxon>
        <taxon>Hologalegina</taxon>
        <taxon>IRL clade</taxon>
        <taxon>Trifolieae</taxon>
        <taxon>Trifolium</taxon>
    </lineage>
</organism>
<dbReference type="Proteomes" id="UP000265520">
    <property type="component" value="Unassembled WGS sequence"/>
</dbReference>
<accession>A0A392RIC9</accession>
<comment type="caution">
    <text evidence="2">The sequence shown here is derived from an EMBL/GenBank/DDBJ whole genome shotgun (WGS) entry which is preliminary data.</text>
</comment>
<evidence type="ECO:0000313" key="2">
    <source>
        <dbReference type="EMBL" id="MCI35892.1"/>
    </source>
</evidence>
<feature type="region of interest" description="Disordered" evidence="1">
    <location>
        <begin position="1"/>
        <end position="31"/>
    </location>
</feature>
<protein>
    <submittedName>
        <fullName evidence="2">Uncharacterized protein</fullName>
    </submittedName>
</protein>
<reference evidence="2 3" key="1">
    <citation type="journal article" date="2018" name="Front. Plant Sci.">
        <title>Red Clover (Trifolium pratense) and Zigzag Clover (T. medium) - A Picture of Genomic Similarities and Differences.</title>
        <authorList>
            <person name="Dluhosova J."/>
            <person name="Istvanek J."/>
            <person name="Nedelnik J."/>
            <person name="Repkova J."/>
        </authorList>
    </citation>
    <scope>NUCLEOTIDE SEQUENCE [LARGE SCALE GENOMIC DNA]</scope>
    <source>
        <strain evidence="3">cv. 10/8</strain>
        <tissue evidence="2">Leaf</tissue>
    </source>
</reference>
<evidence type="ECO:0000256" key="1">
    <source>
        <dbReference type="SAM" id="MobiDB-lite"/>
    </source>
</evidence>
<evidence type="ECO:0000313" key="3">
    <source>
        <dbReference type="Proteomes" id="UP000265520"/>
    </source>
</evidence>
<keyword evidence="3" id="KW-1185">Reference proteome</keyword>